<dbReference type="InterPro" id="IPR049614">
    <property type="entry name" value="HrpB_DEXH"/>
</dbReference>
<keyword evidence="3 8" id="KW-0347">Helicase</keyword>
<dbReference type="EMBL" id="JBHSJD010000026">
    <property type="protein sequence ID" value="MFC5026699.1"/>
    <property type="molecule type" value="Genomic_DNA"/>
</dbReference>
<dbReference type="RefSeq" id="WP_345692220.1">
    <property type="nucleotide sequence ID" value="NZ_BAABIT010000001.1"/>
</dbReference>
<dbReference type="Gene3D" id="1.20.120.1080">
    <property type="match status" value="1"/>
</dbReference>
<dbReference type="SMART" id="SM00490">
    <property type="entry name" value="HELICc"/>
    <property type="match status" value="1"/>
</dbReference>
<dbReference type="InterPro" id="IPR011545">
    <property type="entry name" value="DEAD/DEAH_box_helicase_dom"/>
</dbReference>
<dbReference type="PANTHER" id="PTHR43519">
    <property type="entry name" value="ATP-DEPENDENT RNA HELICASE HRPB"/>
    <property type="match status" value="1"/>
</dbReference>
<feature type="domain" description="Helicase C-terminal" evidence="7">
    <location>
        <begin position="208"/>
        <end position="376"/>
    </location>
</feature>
<sequence>MIREGERERLPVRDALPALERALDEHGAAVLCAPPGTGKTTLVPLELAARGARVVVAEPRRIAARAAARRMAWLLGEKVGGRVGFTVRGERVVSRDTVVEVVTTGVLLQRLQRDQELAGVDVVILDECHERHLDADTVAAFLLDVRAALRPELRLVAASATTDAEGWARLLGGAPVVEAAGTAHPVDVVWAPPAAPVRPPHGMRVDPALLAHVAAVVRRALAERAGDVLCFLPGVGEIARVAGLLGGVDAEVLQVHGRAPAAVQEEVLSPGRGRRVVLATAVAESSLTVPGVRVVVDSGLAREPRVDHARGLSGLTTVRASRASARQRAGRAGREAPGVVYRCWSEAEDGRLPAFPSPEIRVADLAAFALQAAVWGDPDASGLALLDPPPAGAMAAARSVLTAIGAVDAAGRVTERGTRMSRLGVHPRLARALLDGAPLVGPRRAAELVALLGEEPPREYGDDLAAAWRTARRGGDAYGSRWRTEVRRLTAQLEAAGPAAGGTGRGAGAGGAGGVGAGGHGAGAGAGALVGAGGGVGAGGHEAGAGAGAGAGGGVGAGGHEAGAGAGGGVGAGGRAGLGAGAAVGAGGGVEAGRLGVRVGDDVAAGVVAALAFPERVARARGGGAFLMASGTGAETADGSGLRSAAWLAVAVADRPAGAASARVRLAAVCDEDVAREAAGHLLVAGEEVRWADGDVVARSVERLGAVELAVRPLRDADPGLVREALLDGLRREGLGLLRWSPEAAGLRARLAFLHRTLGAPWPGVADEALLERVDEWLEPELSRARRRADLERVDAGDALRRLLPWASGDAARLDELAPERLEVPSGSRVRIAYEGEQPVLAVKLQELFGLTETPRVAGVPVLVHLLSPAGRPAAVTADLASFWRDGYRAVRAELRGRYPKHPWPEDPSTAEPTRRTNARR</sequence>
<evidence type="ECO:0000256" key="2">
    <source>
        <dbReference type="ARBA" id="ARBA00022801"/>
    </source>
</evidence>
<dbReference type="InterPro" id="IPR013689">
    <property type="entry name" value="RNA_helicase_ATP-dep_HrpB_C"/>
</dbReference>
<accession>A0ABV9XQC6</accession>
<gene>
    <name evidence="8" type="ORF">ACFPM3_31650</name>
</gene>
<dbReference type="InterPro" id="IPR001650">
    <property type="entry name" value="Helicase_C-like"/>
</dbReference>
<keyword evidence="4" id="KW-0067">ATP-binding</keyword>
<feature type="domain" description="Helicase ATP-binding" evidence="6">
    <location>
        <begin position="20"/>
        <end position="180"/>
    </location>
</feature>
<comment type="caution">
    <text evidence="8">The sequence shown here is derived from an EMBL/GenBank/DDBJ whole genome shotgun (WGS) entry which is preliminary data.</text>
</comment>
<protein>
    <submittedName>
        <fullName evidence="8">ATP-dependent RNA helicase</fullName>
        <ecNumber evidence="8">3.6.4.13</ecNumber>
    </submittedName>
</protein>
<evidence type="ECO:0000313" key="8">
    <source>
        <dbReference type="EMBL" id="MFC5026699.1"/>
    </source>
</evidence>
<dbReference type="GO" id="GO:0003724">
    <property type="term" value="F:RNA helicase activity"/>
    <property type="evidence" value="ECO:0007669"/>
    <property type="project" value="UniProtKB-EC"/>
</dbReference>
<dbReference type="Pfam" id="PF00271">
    <property type="entry name" value="Helicase_C"/>
    <property type="match status" value="1"/>
</dbReference>
<dbReference type="SMART" id="SM00847">
    <property type="entry name" value="HA2"/>
    <property type="match status" value="1"/>
</dbReference>
<dbReference type="PANTHER" id="PTHR43519:SF1">
    <property type="entry name" value="ATP-DEPENDENT RNA HELICASE HRPB"/>
    <property type="match status" value="1"/>
</dbReference>
<evidence type="ECO:0000313" key="9">
    <source>
        <dbReference type="Proteomes" id="UP001595829"/>
    </source>
</evidence>
<keyword evidence="9" id="KW-1185">Reference proteome</keyword>
<feature type="region of interest" description="Disordered" evidence="5">
    <location>
        <begin position="899"/>
        <end position="921"/>
    </location>
</feature>
<evidence type="ECO:0000256" key="4">
    <source>
        <dbReference type="ARBA" id="ARBA00022840"/>
    </source>
</evidence>
<dbReference type="InterPro" id="IPR014001">
    <property type="entry name" value="Helicase_ATP-bd"/>
</dbReference>
<dbReference type="Gene3D" id="3.40.50.300">
    <property type="entry name" value="P-loop containing nucleotide triphosphate hydrolases"/>
    <property type="match status" value="2"/>
</dbReference>
<dbReference type="PROSITE" id="PS51194">
    <property type="entry name" value="HELICASE_CTER"/>
    <property type="match status" value="1"/>
</dbReference>
<dbReference type="EC" id="3.6.4.13" evidence="8"/>
<evidence type="ECO:0000259" key="6">
    <source>
        <dbReference type="PROSITE" id="PS51192"/>
    </source>
</evidence>
<keyword evidence="1" id="KW-0547">Nucleotide-binding</keyword>
<dbReference type="PROSITE" id="PS51192">
    <property type="entry name" value="HELICASE_ATP_BIND_1"/>
    <property type="match status" value="1"/>
</dbReference>
<evidence type="ECO:0000256" key="3">
    <source>
        <dbReference type="ARBA" id="ARBA00022806"/>
    </source>
</evidence>
<dbReference type="InterPro" id="IPR007502">
    <property type="entry name" value="Helicase-assoc_dom"/>
</dbReference>
<dbReference type="CDD" id="cd17990">
    <property type="entry name" value="DEXHc_HrpB"/>
    <property type="match status" value="1"/>
</dbReference>
<evidence type="ECO:0000259" key="7">
    <source>
        <dbReference type="PROSITE" id="PS51194"/>
    </source>
</evidence>
<dbReference type="InterPro" id="IPR027417">
    <property type="entry name" value="P-loop_NTPase"/>
</dbReference>
<keyword evidence="2 8" id="KW-0378">Hydrolase</keyword>
<dbReference type="SMART" id="SM00487">
    <property type="entry name" value="DEXDc"/>
    <property type="match status" value="1"/>
</dbReference>
<dbReference type="Proteomes" id="UP001595829">
    <property type="component" value="Unassembled WGS sequence"/>
</dbReference>
<evidence type="ECO:0000256" key="5">
    <source>
        <dbReference type="SAM" id="MobiDB-lite"/>
    </source>
</evidence>
<organism evidence="8 9">
    <name type="scientific">Streptomyces coeruleoprunus</name>
    <dbReference type="NCBI Taxonomy" id="285563"/>
    <lineage>
        <taxon>Bacteria</taxon>
        <taxon>Bacillati</taxon>
        <taxon>Actinomycetota</taxon>
        <taxon>Actinomycetes</taxon>
        <taxon>Kitasatosporales</taxon>
        <taxon>Streptomycetaceae</taxon>
        <taxon>Streptomyces</taxon>
    </lineage>
</organism>
<dbReference type="CDD" id="cd18791">
    <property type="entry name" value="SF2_C_RHA"/>
    <property type="match status" value="1"/>
</dbReference>
<dbReference type="Pfam" id="PF08482">
    <property type="entry name" value="HrpB_C"/>
    <property type="match status" value="1"/>
</dbReference>
<proteinExistence type="predicted"/>
<dbReference type="GO" id="GO:0016787">
    <property type="term" value="F:hydrolase activity"/>
    <property type="evidence" value="ECO:0007669"/>
    <property type="project" value="UniProtKB-KW"/>
</dbReference>
<dbReference type="Pfam" id="PF00270">
    <property type="entry name" value="DEAD"/>
    <property type="match status" value="1"/>
</dbReference>
<reference evidence="9" key="1">
    <citation type="journal article" date="2019" name="Int. J. Syst. Evol. Microbiol.">
        <title>The Global Catalogue of Microorganisms (GCM) 10K type strain sequencing project: providing services to taxonomists for standard genome sequencing and annotation.</title>
        <authorList>
            <consortium name="The Broad Institute Genomics Platform"/>
            <consortium name="The Broad Institute Genome Sequencing Center for Infectious Disease"/>
            <person name="Wu L."/>
            <person name="Ma J."/>
        </authorList>
    </citation>
    <scope>NUCLEOTIDE SEQUENCE [LARGE SCALE GENOMIC DNA]</scope>
    <source>
        <strain evidence="9">CGMCC 4.1648</strain>
    </source>
</reference>
<evidence type="ECO:0000256" key="1">
    <source>
        <dbReference type="ARBA" id="ARBA00022741"/>
    </source>
</evidence>
<name>A0ABV9XQC6_9ACTN</name>
<dbReference type="SUPFAM" id="SSF52540">
    <property type="entry name" value="P-loop containing nucleoside triphosphate hydrolases"/>
    <property type="match status" value="1"/>
</dbReference>